<protein>
    <submittedName>
        <fullName evidence="1">1637_t:CDS:1</fullName>
    </submittedName>
</protein>
<comment type="caution">
    <text evidence="1">The sequence shown here is derived from an EMBL/GenBank/DDBJ whole genome shotgun (WGS) entry which is preliminary data.</text>
</comment>
<sequence length="63" mass="7482">MKEAKIKLSHNIQHERPVDVTTPKEIKREIMQNLYMDPLDEDPFISTHCFLDDPNNSSEFCYE</sequence>
<name>A0ACA9M2D5_9GLOM</name>
<proteinExistence type="predicted"/>
<dbReference type="Proteomes" id="UP000789366">
    <property type="component" value="Unassembled WGS sequence"/>
</dbReference>
<reference evidence="1" key="1">
    <citation type="submission" date="2021-06" db="EMBL/GenBank/DDBJ databases">
        <authorList>
            <person name="Kallberg Y."/>
            <person name="Tangrot J."/>
            <person name="Rosling A."/>
        </authorList>
    </citation>
    <scope>NUCLEOTIDE SEQUENCE</scope>
    <source>
        <strain evidence="1">28 12/20/2015</strain>
    </source>
</reference>
<gene>
    <name evidence="1" type="ORF">SPELUC_LOCUS5643</name>
</gene>
<evidence type="ECO:0000313" key="2">
    <source>
        <dbReference type="Proteomes" id="UP000789366"/>
    </source>
</evidence>
<organism evidence="1 2">
    <name type="scientific">Cetraspora pellucida</name>
    <dbReference type="NCBI Taxonomy" id="1433469"/>
    <lineage>
        <taxon>Eukaryota</taxon>
        <taxon>Fungi</taxon>
        <taxon>Fungi incertae sedis</taxon>
        <taxon>Mucoromycota</taxon>
        <taxon>Glomeromycotina</taxon>
        <taxon>Glomeromycetes</taxon>
        <taxon>Diversisporales</taxon>
        <taxon>Gigasporaceae</taxon>
        <taxon>Cetraspora</taxon>
    </lineage>
</organism>
<dbReference type="EMBL" id="CAJVPW010005892">
    <property type="protein sequence ID" value="CAG8561961.1"/>
    <property type="molecule type" value="Genomic_DNA"/>
</dbReference>
<accession>A0ACA9M2D5</accession>
<keyword evidence="2" id="KW-1185">Reference proteome</keyword>
<evidence type="ECO:0000313" key="1">
    <source>
        <dbReference type="EMBL" id="CAG8561961.1"/>
    </source>
</evidence>